<sequence length="92" mass="9609">MGFVCACGACARPCRHGDHLASGRYEPLSSTDPDGVATNYAYDNRGRITSITVNPGVSQSVTGFAYDLAGNLAIITFPDGSSLTYAYDAAHS</sequence>
<organism evidence="1 2">
    <name type="scientific">Trinickia dabaoshanensis</name>
    <dbReference type="NCBI Taxonomy" id="564714"/>
    <lineage>
        <taxon>Bacteria</taxon>
        <taxon>Pseudomonadati</taxon>
        <taxon>Pseudomonadota</taxon>
        <taxon>Betaproteobacteria</taxon>
        <taxon>Burkholderiales</taxon>
        <taxon>Burkholderiaceae</taxon>
        <taxon>Trinickia</taxon>
    </lineage>
</organism>
<proteinExistence type="predicted"/>
<reference evidence="1 2" key="1">
    <citation type="submission" date="2018-01" db="EMBL/GenBank/DDBJ databases">
        <title>Whole genome analyses suggest that Burkholderia sensu lato contains two further novel genera in the rhizoxinica-symbiotica group Mycetohabitans gen. nov., and Trinickia gen. nov.: implications for the evolution of diazotrophy and nodulation in the Burkholderiaceae.</title>
        <authorList>
            <person name="Estrada-de los Santos P."/>
            <person name="Palmer M."/>
            <person name="Chavez-Ramirez B."/>
            <person name="Beukes C."/>
            <person name="Steenkamp E.T."/>
            <person name="Hirsch A.M."/>
            <person name="Manyaka P."/>
            <person name="Maluk M."/>
            <person name="Lafos M."/>
            <person name="Crook M."/>
            <person name="Gross E."/>
            <person name="Simon M.F."/>
            <person name="Bueno dos Reis Junior F."/>
            <person name="Poole P.S."/>
            <person name="Venter S.N."/>
            <person name="James E.K."/>
        </authorList>
    </citation>
    <scope>NUCLEOTIDE SEQUENCE [LARGE SCALE GENOMIC DNA]</scope>
    <source>
        <strain evidence="1 2">GIMN1.004</strain>
    </source>
</reference>
<evidence type="ECO:0000313" key="1">
    <source>
        <dbReference type="EMBL" id="PMS19813.1"/>
    </source>
</evidence>
<name>A0A2N7VRQ4_9BURK</name>
<gene>
    <name evidence="1" type="ORF">C0Z18_13415</name>
</gene>
<dbReference type="AlphaFoldDB" id="A0A2N7VRQ4"/>
<comment type="caution">
    <text evidence="1">The sequence shown here is derived from an EMBL/GenBank/DDBJ whole genome shotgun (WGS) entry which is preliminary data.</text>
</comment>
<keyword evidence="2" id="KW-1185">Reference proteome</keyword>
<dbReference type="NCBIfam" id="TIGR01643">
    <property type="entry name" value="YD_repeat_2x"/>
    <property type="match status" value="1"/>
</dbReference>
<dbReference type="InterPro" id="IPR006530">
    <property type="entry name" value="YD"/>
</dbReference>
<evidence type="ECO:0000313" key="2">
    <source>
        <dbReference type="Proteomes" id="UP000235616"/>
    </source>
</evidence>
<protein>
    <recommendedName>
        <fullName evidence="3">RHS repeat protein</fullName>
    </recommendedName>
</protein>
<evidence type="ECO:0008006" key="3">
    <source>
        <dbReference type="Google" id="ProtNLM"/>
    </source>
</evidence>
<dbReference type="EMBL" id="PNYA01000010">
    <property type="protein sequence ID" value="PMS19813.1"/>
    <property type="molecule type" value="Genomic_DNA"/>
</dbReference>
<dbReference type="Proteomes" id="UP000235616">
    <property type="component" value="Unassembled WGS sequence"/>
</dbReference>
<dbReference type="Pfam" id="PF05593">
    <property type="entry name" value="RHS_repeat"/>
    <property type="match status" value="2"/>
</dbReference>
<dbReference type="Gene3D" id="2.180.10.10">
    <property type="entry name" value="RHS repeat-associated core"/>
    <property type="match status" value="1"/>
</dbReference>
<dbReference type="OrthoDB" id="8846935at2"/>
<accession>A0A2N7VRQ4</accession>
<dbReference type="InterPro" id="IPR031325">
    <property type="entry name" value="RHS_repeat"/>
</dbReference>